<dbReference type="GO" id="GO:0004843">
    <property type="term" value="F:cysteine-type deubiquitinase activity"/>
    <property type="evidence" value="ECO:0007669"/>
    <property type="project" value="UniProtKB-UniRule"/>
</dbReference>
<dbReference type="InterPro" id="IPR001394">
    <property type="entry name" value="Peptidase_C19_UCH"/>
</dbReference>
<dbReference type="Gene3D" id="3.90.70.10">
    <property type="entry name" value="Cysteine proteinases"/>
    <property type="match status" value="1"/>
</dbReference>
<feature type="region of interest" description="Disordered" evidence="2">
    <location>
        <begin position="492"/>
        <end position="592"/>
    </location>
</feature>
<dbReference type="CDD" id="cd02662">
    <property type="entry name" value="Peptidase_C19F"/>
    <property type="match status" value="1"/>
</dbReference>
<keyword evidence="1" id="KW-0833">Ubl conjugation pathway</keyword>
<comment type="caution">
    <text evidence="5">The sequence shown here is derived from an EMBL/GenBank/DDBJ whole genome shotgun (WGS) entry which is preliminary data.</text>
</comment>
<dbReference type="PROSITE" id="PS00972">
    <property type="entry name" value="USP_1"/>
    <property type="match status" value="1"/>
</dbReference>
<dbReference type="InterPro" id="IPR018200">
    <property type="entry name" value="USP_CS"/>
</dbReference>
<dbReference type="Pfam" id="PF00443">
    <property type="entry name" value="UCH"/>
    <property type="match status" value="1"/>
</dbReference>
<feature type="compositionally biased region" description="Low complexity" evidence="2">
    <location>
        <begin position="496"/>
        <end position="512"/>
    </location>
</feature>
<dbReference type="SUPFAM" id="SSF54001">
    <property type="entry name" value="Cysteine proteinases"/>
    <property type="match status" value="1"/>
</dbReference>
<dbReference type="PROSITE" id="PS50235">
    <property type="entry name" value="USP_3"/>
    <property type="match status" value="1"/>
</dbReference>
<name>A0A9P9AWB9_9HYPO</name>
<dbReference type="EC" id="3.4.19.12" evidence="1"/>
<dbReference type="GO" id="GO:0006508">
    <property type="term" value="P:proteolysis"/>
    <property type="evidence" value="ECO:0007669"/>
    <property type="project" value="UniProtKB-KW"/>
</dbReference>
<protein>
    <recommendedName>
        <fullName evidence="1">Ubiquitin carboxyl-terminal hydrolase</fullName>
        <ecNumber evidence="1">3.4.19.12</ecNumber>
    </recommendedName>
</protein>
<dbReference type="InterPro" id="IPR038765">
    <property type="entry name" value="Papain-like_cys_pep_sf"/>
</dbReference>
<evidence type="ECO:0000313" key="6">
    <source>
        <dbReference type="Proteomes" id="UP000777438"/>
    </source>
</evidence>
<evidence type="ECO:0000313" key="5">
    <source>
        <dbReference type="EMBL" id="KAH6898534.1"/>
    </source>
</evidence>
<comment type="similarity">
    <text evidence="1">Belongs to the peptidase C19 family.</text>
</comment>
<keyword evidence="3" id="KW-1133">Transmembrane helix</keyword>
<dbReference type="InterPro" id="IPR028889">
    <property type="entry name" value="USP"/>
</dbReference>
<evidence type="ECO:0000256" key="1">
    <source>
        <dbReference type="RuleBase" id="RU366025"/>
    </source>
</evidence>
<keyword evidence="1" id="KW-0788">Thiol protease</keyword>
<feature type="compositionally biased region" description="Basic and acidic residues" evidence="2">
    <location>
        <begin position="560"/>
        <end position="569"/>
    </location>
</feature>
<keyword evidence="6" id="KW-1185">Reference proteome</keyword>
<keyword evidence="3" id="KW-0472">Membrane</keyword>
<dbReference type="Proteomes" id="UP000777438">
    <property type="component" value="Unassembled WGS sequence"/>
</dbReference>
<evidence type="ECO:0000259" key="4">
    <source>
        <dbReference type="PROSITE" id="PS50235"/>
    </source>
</evidence>
<dbReference type="OrthoDB" id="2248014at2759"/>
<feature type="compositionally biased region" description="Polar residues" evidence="2">
    <location>
        <begin position="226"/>
        <end position="241"/>
    </location>
</feature>
<dbReference type="PANTHER" id="PTHR24006">
    <property type="entry name" value="UBIQUITIN CARBOXYL-TERMINAL HYDROLASE"/>
    <property type="match status" value="1"/>
</dbReference>
<feature type="compositionally biased region" description="Polar residues" evidence="2">
    <location>
        <begin position="540"/>
        <end position="558"/>
    </location>
</feature>
<dbReference type="GO" id="GO:0005634">
    <property type="term" value="C:nucleus"/>
    <property type="evidence" value="ECO:0007669"/>
    <property type="project" value="TreeGrafter"/>
</dbReference>
<feature type="compositionally biased region" description="Polar residues" evidence="2">
    <location>
        <begin position="203"/>
        <end position="212"/>
    </location>
</feature>
<keyword evidence="3" id="KW-0812">Transmembrane</keyword>
<dbReference type="EMBL" id="JAGPYM010000002">
    <property type="protein sequence ID" value="KAH6898534.1"/>
    <property type="molecule type" value="Genomic_DNA"/>
</dbReference>
<feature type="domain" description="USP" evidence="4">
    <location>
        <begin position="45"/>
        <end position="624"/>
    </location>
</feature>
<keyword evidence="1" id="KW-0378">Hydrolase</keyword>
<dbReference type="InterPro" id="IPR050164">
    <property type="entry name" value="Peptidase_C19"/>
</dbReference>
<dbReference type="PANTHER" id="PTHR24006:SF904">
    <property type="entry name" value="UBIQUITIN CARBOXYL-TERMINAL HYDROLASE 16"/>
    <property type="match status" value="1"/>
</dbReference>
<feature type="transmembrane region" description="Helical" evidence="3">
    <location>
        <begin position="7"/>
        <end position="27"/>
    </location>
</feature>
<organism evidence="5 6">
    <name type="scientific">Thelonectria olida</name>
    <dbReference type="NCBI Taxonomy" id="1576542"/>
    <lineage>
        <taxon>Eukaryota</taxon>
        <taxon>Fungi</taxon>
        <taxon>Dikarya</taxon>
        <taxon>Ascomycota</taxon>
        <taxon>Pezizomycotina</taxon>
        <taxon>Sordariomycetes</taxon>
        <taxon>Hypocreomycetidae</taxon>
        <taxon>Hypocreales</taxon>
        <taxon>Nectriaceae</taxon>
        <taxon>Thelonectria</taxon>
    </lineage>
</organism>
<reference evidence="5 6" key="1">
    <citation type="journal article" date="2021" name="Nat. Commun.">
        <title>Genetic determinants of endophytism in the Arabidopsis root mycobiome.</title>
        <authorList>
            <person name="Mesny F."/>
            <person name="Miyauchi S."/>
            <person name="Thiergart T."/>
            <person name="Pickel B."/>
            <person name="Atanasova L."/>
            <person name="Karlsson M."/>
            <person name="Huettel B."/>
            <person name="Barry K.W."/>
            <person name="Haridas S."/>
            <person name="Chen C."/>
            <person name="Bauer D."/>
            <person name="Andreopoulos W."/>
            <person name="Pangilinan J."/>
            <person name="LaButti K."/>
            <person name="Riley R."/>
            <person name="Lipzen A."/>
            <person name="Clum A."/>
            <person name="Drula E."/>
            <person name="Henrissat B."/>
            <person name="Kohler A."/>
            <person name="Grigoriev I.V."/>
            <person name="Martin F.M."/>
            <person name="Hacquard S."/>
        </authorList>
    </citation>
    <scope>NUCLEOTIDE SEQUENCE [LARGE SCALE GENOMIC DNA]</scope>
    <source>
        <strain evidence="5 6">MPI-CAGE-CH-0241</strain>
    </source>
</reference>
<comment type="catalytic activity">
    <reaction evidence="1">
        <text>Thiol-dependent hydrolysis of ester, thioester, amide, peptide and isopeptide bonds formed by the C-terminal Gly of ubiquitin (a 76-residue protein attached to proteins as an intracellular targeting signal).</text>
        <dbReference type="EC" id="3.4.19.12"/>
    </reaction>
</comment>
<dbReference type="AlphaFoldDB" id="A0A9P9AWB9"/>
<dbReference type="PROSITE" id="PS00973">
    <property type="entry name" value="USP_2"/>
    <property type="match status" value="1"/>
</dbReference>
<dbReference type="GO" id="GO:0016579">
    <property type="term" value="P:protein deubiquitination"/>
    <property type="evidence" value="ECO:0007669"/>
    <property type="project" value="InterPro"/>
</dbReference>
<gene>
    <name evidence="5" type="ORF">B0T10DRAFT_112451</name>
</gene>
<sequence length="627" mass="69497">MPEKSASVVSYAAGASLAAAALIYVFAPNFSIDHDSTSSKKRSIVGLRNQANDCFINSVLQALAGLGELRIYLIRETHRRRIEDPTVYASLVQPDGKQVAQWKLQGLQEGLVTQGLKEMIDALNERPPYKKAISPFGFVKVLEAAFKQRISRQQQDAQEFLQIVAERLKDEYHAGQRARLHARRRNMMASSENLARATEENTKGNISPADSATDTDAEEGADTSAIEPSTNGTIPQIQTNGDLGPLPIELEEGFPMEGKYESHLECQTCRYRTKPREETFCTITLAVPKTSSTSLNACFDGIFKTEYIDDFKCEMCRLLQTKANLEQELAKSTSESFKEQAEESLRKLQFAIDTDPENPPEDLDLGDIRYAPKRKISKTTRMSIFPKILAIHLSRSIYDVGQMTQKNSAKVAFPETLPLGGIIDQKKYKLLGLVTHRGGHNSGHYEAFRRQNLVAPFSNPSTFQTAEVYSKTPTPISTPIISARPTVSPAISTPDLLSASSGTNSSNPSLESMQVPPRSVASDRIRTSSLSTGKEKDGDTSSLRSVAASTKSALSKLTSPKKDKSEETSPARPPSASSLPKRSRRKKGMTDKWWRVNDEKVREVKTSEVLGMQREVYLLFYELEKDS</sequence>
<feature type="region of interest" description="Disordered" evidence="2">
    <location>
        <begin position="194"/>
        <end position="247"/>
    </location>
</feature>
<accession>A0A9P9AWB9</accession>
<proteinExistence type="inferred from homology"/>
<evidence type="ECO:0000256" key="2">
    <source>
        <dbReference type="SAM" id="MobiDB-lite"/>
    </source>
</evidence>
<evidence type="ECO:0000256" key="3">
    <source>
        <dbReference type="SAM" id="Phobius"/>
    </source>
</evidence>
<keyword evidence="1" id="KW-0645">Protease</keyword>
<dbReference type="GO" id="GO:0005829">
    <property type="term" value="C:cytosol"/>
    <property type="evidence" value="ECO:0007669"/>
    <property type="project" value="TreeGrafter"/>
</dbReference>